<proteinExistence type="predicted"/>
<dbReference type="AlphaFoldDB" id="A0A6J4V0R0"/>
<evidence type="ECO:0000313" key="1">
    <source>
        <dbReference type="EMBL" id="CAA9563975.1"/>
    </source>
</evidence>
<feature type="non-terminal residue" evidence="1">
    <location>
        <position position="1"/>
    </location>
</feature>
<accession>A0A6J4V0R0</accession>
<sequence>VQPMRRPANGNRSGMDLVLMPIRARHRGSRGRWMGRVVGGRRLAGRAVGRGRL</sequence>
<organism evidence="1">
    <name type="scientific">uncultured Thermomicrobiales bacterium</name>
    <dbReference type="NCBI Taxonomy" id="1645740"/>
    <lineage>
        <taxon>Bacteria</taxon>
        <taxon>Pseudomonadati</taxon>
        <taxon>Thermomicrobiota</taxon>
        <taxon>Thermomicrobia</taxon>
        <taxon>Thermomicrobiales</taxon>
        <taxon>environmental samples</taxon>
    </lineage>
</organism>
<feature type="non-terminal residue" evidence="1">
    <location>
        <position position="53"/>
    </location>
</feature>
<gene>
    <name evidence="1" type="ORF">AVDCRST_MAG33-1906</name>
</gene>
<protein>
    <submittedName>
        <fullName evidence="1">Uncharacterized protein</fullName>
    </submittedName>
</protein>
<name>A0A6J4V0R0_9BACT</name>
<dbReference type="EMBL" id="CADCWK010000208">
    <property type="protein sequence ID" value="CAA9563975.1"/>
    <property type="molecule type" value="Genomic_DNA"/>
</dbReference>
<reference evidence="1" key="1">
    <citation type="submission" date="2020-02" db="EMBL/GenBank/DDBJ databases">
        <authorList>
            <person name="Meier V. D."/>
        </authorList>
    </citation>
    <scope>NUCLEOTIDE SEQUENCE</scope>
    <source>
        <strain evidence="1">AVDCRST_MAG33</strain>
    </source>
</reference>